<reference evidence="3 4" key="1">
    <citation type="submission" date="2012-11" db="EMBL/GenBank/DDBJ databases">
        <title>Genome assembly of Thiorhodococcus sp. AK35.</title>
        <authorList>
            <person name="Nupur N."/>
            <person name="Khatri I."/>
            <person name="Subramanian S."/>
            <person name="Pinnaka A."/>
        </authorList>
    </citation>
    <scope>NUCLEOTIDE SEQUENCE [LARGE SCALE GENOMIC DNA]</scope>
    <source>
        <strain evidence="3 4">AK35</strain>
    </source>
</reference>
<dbReference type="Gene3D" id="1.20.58.2180">
    <property type="match status" value="1"/>
</dbReference>
<accession>W9VFQ8</accession>
<evidence type="ECO:0000313" key="3">
    <source>
        <dbReference type="EMBL" id="EXJ15816.1"/>
    </source>
</evidence>
<evidence type="ECO:0000259" key="2">
    <source>
        <dbReference type="PROSITE" id="PS50983"/>
    </source>
</evidence>
<dbReference type="PANTHER" id="PTHR30535:SF34">
    <property type="entry name" value="MOLYBDATE-BINDING PROTEIN MOLA"/>
    <property type="match status" value="1"/>
</dbReference>
<evidence type="ECO:0000256" key="1">
    <source>
        <dbReference type="SAM" id="SignalP"/>
    </source>
</evidence>
<dbReference type="eggNOG" id="COG0614">
    <property type="taxonomic scope" value="Bacteria"/>
</dbReference>
<dbReference type="AlphaFoldDB" id="W9VFQ8"/>
<keyword evidence="4" id="KW-1185">Reference proteome</keyword>
<gene>
    <name evidence="3" type="ORF">D779_1040</name>
</gene>
<sequence>MMRSHPILEIATLAMACLFAGSALAERQITDMAGRQVTLPDAVHKVYAVGHTIPLVGAMAPDLLANTYRLPEAARPLLAPVFFEGKSTPNAGIRFSDEEVVRMAPDLILMEAVPGAPERADRLQKRIGAPLILVEQDMLRYKETFSFLGEVLRRPEQARAMTDFVARYLDPIREVARTIPPDRRVRVYYAEGPDGLSTNPAGSSHTQLLDFVGAANVARVTNAPDEGMSAVSLEQIYLWQPDMILVWTPAADRLTTWRTIVEDPLWQRIAAVRNGKVVQIPWLPFSWMDRPPGTNRILGAFWLAELLYPDRFDIDLVAVTREYFATFYHREISEEDVKALLALAHPAS</sequence>
<dbReference type="InterPro" id="IPR050902">
    <property type="entry name" value="ABC_Transporter_SBP"/>
</dbReference>
<feature type="domain" description="Fe/B12 periplasmic-binding" evidence="2">
    <location>
        <begin position="35"/>
        <end position="311"/>
    </location>
</feature>
<dbReference type="PROSITE" id="PS50983">
    <property type="entry name" value="FE_B12_PBP"/>
    <property type="match status" value="1"/>
</dbReference>
<dbReference type="PANTHER" id="PTHR30535">
    <property type="entry name" value="VITAMIN B12-BINDING PROTEIN"/>
    <property type="match status" value="1"/>
</dbReference>
<dbReference type="RefSeq" id="WP_052347923.1">
    <property type="nucleotide sequence ID" value="NZ_AONC01000021.1"/>
</dbReference>
<dbReference type="PATRIC" id="fig|1249627.3.peg.1491"/>
<keyword evidence="1" id="KW-0732">Signal</keyword>
<dbReference type="EMBL" id="AONC01000021">
    <property type="protein sequence ID" value="EXJ15816.1"/>
    <property type="molecule type" value="Genomic_DNA"/>
</dbReference>
<dbReference type="InterPro" id="IPR002491">
    <property type="entry name" value="ABC_transptr_periplasmic_BD"/>
</dbReference>
<dbReference type="Proteomes" id="UP000019460">
    <property type="component" value="Unassembled WGS sequence"/>
</dbReference>
<dbReference type="OrthoDB" id="9775594at2"/>
<feature type="signal peptide" evidence="1">
    <location>
        <begin position="1"/>
        <end position="25"/>
    </location>
</feature>
<dbReference type="SUPFAM" id="SSF53807">
    <property type="entry name" value="Helical backbone' metal receptor"/>
    <property type="match status" value="1"/>
</dbReference>
<organism evidence="3 4">
    <name type="scientific">Imhoffiella purpurea</name>
    <dbReference type="NCBI Taxonomy" id="1249627"/>
    <lineage>
        <taxon>Bacteria</taxon>
        <taxon>Pseudomonadati</taxon>
        <taxon>Pseudomonadota</taxon>
        <taxon>Gammaproteobacteria</taxon>
        <taxon>Chromatiales</taxon>
        <taxon>Chromatiaceae</taxon>
        <taxon>Imhoffiella</taxon>
    </lineage>
</organism>
<dbReference type="Pfam" id="PF01497">
    <property type="entry name" value="Peripla_BP_2"/>
    <property type="match status" value="1"/>
</dbReference>
<evidence type="ECO:0000313" key="4">
    <source>
        <dbReference type="Proteomes" id="UP000019460"/>
    </source>
</evidence>
<comment type="caution">
    <text evidence="3">The sequence shown here is derived from an EMBL/GenBank/DDBJ whole genome shotgun (WGS) entry which is preliminary data.</text>
</comment>
<protein>
    <submittedName>
        <fullName evidence="3">Periplasmic binding protein</fullName>
    </submittedName>
</protein>
<feature type="chain" id="PRO_5004932877" evidence="1">
    <location>
        <begin position="26"/>
        <end position="348"/>
    </location>
</feature>
<name>W9VFQ8_9GAMM</name>
<proteinExistence type="predicted"/>
<dbReference type="STRING" id="1249627.D779_1040"/>
<dbReference type="Gene3D" id="3.40.50.1980">
    <property type="entry name" value="Nitrogenase molybdenum iron protein domain"/>
    <property type="match status" value="2"/>
</dbReference>